<dbReference type="RefSeq" id="WP_343791216.1">
    <property type="nucleotide sequence ID" value="NZ_BAAAEU010000010.1"/>
</dbReference>
<evidence type="ECO:0000259" key="3">
    <source>
        <dbReference type="Pfam" id="PF13349"/>
    </source>
</evidence>
<evidence type="ECO:0000256" key="1">
    <source>
        <dbReference type="SAM" id="MobiDB-lite"/>
    </source>
</evidence>
<protein>
    <submittedName>
        <fullName evidence="4">DUF2807 domain-containing protein</fullName>
    </submittedName>
</protein>
<dbReference type="Proteomes" id="UP001501523">
    <property type="component" value="Unassembled WGS sequence"/>
</dbReference>
<organism evidence="4 5">
    <name type="scientific">Dokdonella soli</name>
    <dbReference type="NCBI Taxonomy" id="529810"/>
    <lineage>
        <taxon>Bacteria</taxon>
        <taxon>Pseudomonadati</taxon>
        <taxon>Pseudomonadota</taxon>
        <taxon>Gammaproteobacteria</taxon>
        <taxon>Lysobacterales</taxon>
        <taxon>Rhodanobacteraceae</taxon>
        <taxon>Dokdonella</taxon>
    </lineage>
</organism>
<name>A0ABN1ILQ5_9GAMM</name>
<dbReference type="Gene3D" id="2.160.20.120">
    <property type="match status" value="1"/>
</dbReference>
<evidence type="ECO:0000256" key="2">
    <source>
        <dbReference type="SAM" id="SignalP"/>
    </source>
</evidence>
<evidence type="ECO:0000313" key="4">
    <source>
        <dbReference type="EMBL" id="GAA0716532.1"/>
    </source>
</evidence>
<evidence type="ECO:0000313" key="5">
    <source>
        <dbReference type="Proteomes" id="UP001501523"/>
    </source>
</evidence>
<comment type="caution">
    <text evidence="4">The sequence shown here is derived from an EMBL/GenBank/DDBJ whole genome shotgun (WGS) entry which is preliminary data.</text>
</comment>
<sequence length="274" mass="28391">MRSLLFLIGLVPALAAANECKFTAQRDFDVDAAGLKTVAFALGSSDVVVEGAPDLAKVEVRARACASDQAWLADLTVDQQRSGDRVTITPHEGRDTNWSWFHSSYAYIELHVRVPAKLAIDIKSSSGDADVRNVAALAFDAGSGDLRVDRIAGTLTTHAGSGDVTGAGIGSLDVRGTGSGDITLRDVHGDVKVAHVGSGDLHFANVGGSVDIGSVGSGDVSVDHAERDVTVDSIGSGDLSVSNIGGNFTVRSRGSGDVNHRDVRGSVSVPRDND</sequence>
<dbReference type="EMBL" id="BAAAEU010000010">
    <property type="protein sequence ID" value="GAA0716532.1"/>
    <property type="molecule type" value="Genomic_DNA"/>
</dbReference>
<dbReference type="InterPro" id="IPR025164">
    <property type="entry name" value="Toastrack_DUF4097"/>
</dbReference>
<feature type="region of interest" description="Disordered" evidence="1">
    <location>
        <begin position="252"/>
        <end position="274"/>
    </location>
</feature>
<accession>A0ABN1ILQ5</accession>
<feature type="signal peptide" evidence="2">
    <location>
        <begin position="1"/>
        <end position="17"/>
    </location>
</feature>
<keyword evidence="2" id="KW-0732">Signal</keyword>
<feature type="chain" id="PRO_5046885487" evidence="2">
    <location>
        <begin position="18"/>
        <end position="274"/>
    </location>
</feature>
<gene>
    <name evidence="4" type="ORF">GCM10009105_23040</name>
</gene>
<proteinExistence type="predicted"/>
<reference evidence="4 5" key="1">
    <citation type="journal article" date="2019" name="Int. J. Syst. Evol. Microbiol.">
        <title>The Global Catalogue of Microorganisms (GCM) 10K type strain sequencing project: providing services to taxonomists for standard genome sequencing and annotation.</title>
        <authorList>
            <consortium name="The Broad Institute Genomics Platform"/>
            <consortium name="The Broad Institute Genome Sequencing Center for Infectious Disease"/>
            <person name="Wu L."/>
            <person name="Ma J."/>
        </authorList>
    </citation>
    <scope>NUCLEOTIDE SEQUENCE [LARGE SCALE GENOMIC DNA]</scope>
    <source>
        <strain evidence="4 5">JCM 15421</strain>
    </source>
</reference>
<keyword evidence="5" id="KW-1185">Reference proteome</keyword>
<feature type="domain" description="DUF4097" evidence="3">
    <location>
        <begin position="78"/>
        <end position="243"/>
    </location>
</feature>
<dbReference type="Pfam" id="PF13349">
    <property type="entry name" value="DUF4097"/>
    <property type="match status" value="1"/>
</dbReference>